<keyword evidence="2" id="KW-0677">Repeat</keyword>
<dbReference type="GO" id="GO:0005680">
    <property type="term" value="C:anaphase-promoting complex"/>
    <property type="evidence" value="ECO:0007669"/>
    <property type="project" value="TreeGrafter"/>
</dbReference>
<comment type="caution">
    <text evidence="5">The sequence shown here is derived from an EMBL/GenBank/DDBJ whole genome shotgun (WGS) entry which is preliminary data.</text>
</comment>
<reference evidence="5" key="2">
    <citation type="submission" date="2023-06" db="EMBL/GenBank/DDBJ databases">
        <authorList>
            <consortium name="Lawrence Berkeley National Laboratory"/>
            <person name="Mondo S.J."/>
            <person name="Hensen N."/>
            <person name="Bonometti L."/>
            <person name="Westerberg I."/>
            <person name="Brannstrom I.O."/>
            <person name="Guillou S."/>
            <person name="Cros-Aarteil S."/>
            <person name="Calhoun S."/>
            <person name="Haridas S."/>
            <person name="Kuo A."/>
            <person name="Pangilinan J."/>
            <person name="Riley R."/>
            <person name="Labutti K."/>
            <person name="Andreopoulos B."/>
            <person name="Lipzen A."/>
            <person name="Chen C."/>
            <person name="Yanf M."/>
            <person name="Daum C."/>
            <person name="Ng V."/>
            <person name="Clum A."/>
            <person name="Steindorff A."/>
            <person name="Ohm R."/>
            <person name="Martin F."/>
            <person name="Silar P."/>
            <person name="Natvig D."/>
            <person name="Lalanne C."/>
            <person name="Gautier V."/>
            <person name="Ament-Velasquez S.L."/>
            <person name="Kruys A."/>
            <person name="Hutchinson M.I."/>
            <person name="Powell A.J."/>
            <person name="Barry K."/>
            <person name="Miller A.N."/>
            <person name="Grigoriev I.V."/>
            <person name="Debuchy R."/>
            <person name="Gladieux P."/>
            <person name="Thoren M.H."/>
            <person name="Johannesson H."/>
        </authorList>
    </citation>
    <scope>NUCLEOTIDE SEQUENCE</scope>
    <source>
        <strain evidence="5">PSN324</strain>
    </source>
</reference>
<organism evidence="5 6">
    <name type="scientific">Cladorrhinum samala</name>
    <dbReference type="NCBI Taxonomy" id="585594"/>
    <lineage>
        <taxon>Eukaryota</taxon>
        <taxon>Fungi</taxon>
        <taxon>Dikarya</taxon>
        <taxon>Ascomycota</taxon>
        <taxon>Pezizomycotina</taxon>
        <taxon>Sordariomycetes</taxon>
        <taxon>Sordariomycetidae</taxon>
        <taxon>Sordariales</taxon>
        <taxon>Podosporaceae</taxon>
        <taxon>Cladorrhinum</taxon>
    </lineage>
</organism>
<dbReference type="GO" id="GO:0010997">
    <property type="term" value="F:anaphase-promoting complex binding"/>
    <property type="evidence" value="ECO:0007669"/>
    <property type="project" value="InterPro"/>
</dbReference>
<proteinExistence type="predicted"/>
<feature type="region of interest" description="Disordered" evidence="4">
    <location>
        <begin position="775"/>
        <end position="805"/>
    </location>
</feature>
<evidence type="ECO:0000256" key="1">
    <source>
        <dbReference type="ARBA" id="ARBA00022574"/>
    </source>
</evidence>
<evidence type="ECO:0000313" key="6">
    <source>
        <dbReference type="Proteomes" id="UP001321749"/>
    </source>
</evidence>
<feature type="compositionally biased region" description="Polar residues" evidence="4">
    <location>
        <begin position="28"/>
        <end position="56"/>
    </location>
</feature>
<dbReference type="PROSITE" id="PS50082">
    <property type="entry name" value="WD_REPEATS_2"/>
    <property type="match status" value="1"/>
</dbReference>
<reference evidence="5" key="1">
    <citation type="journal article" date="2023" name="Mol. Phylogenet. Evol.">
        <title>Genome-scale phylogeny and comparative genomics of the fungal order Sordariales.</title>
        <authorList>
            <person name="Hensen N."/>
            <person name="Bonometti L."/>
            <person name="Westerberg I."/>
            <person name="Brannstrom I.O."/>
            <person name="Guillou S."/>
            <person name="Cros-Aarteil S."/>
            <person name="Calhoun S."/>
            <person name="Haridas S."/>
            <person name="Kuo A."/>
            <person name="Mondo S."/>
            <person name="Pangilinan J."/>
            <person name="Riley R."/>
            <person name="LaButti K."/>
            <person name="Andreopoulos B."/>
            <person name="Lipzen A."/>
            <person name="Chen C."/>
            <person name="Yan M."/>
            <person name="Daum C."/>
            <person name="Ng V."/>
            <person name="Clum A."/>
            <person name="Steindorff A."/>
            <person name="Ohm R.A."/>
            <person name="Martin F."/>
            <person name="Silar P."/>
            <person name="Natvig D.O."/>
            <person name="Lalanne C."/>
            <person name="Gautier V."/>
            <person name="Ament-Velasquez S.L."/>
            <person name="Kruys A."/>
            <person name="Hutchinson M.I."/>
            <person name="Powell A.J."/>
            <person name="Barry K."/>
            <person name="Miller A.N."/>
            <person name="Grigoriev I.V."/>
            <person name="Debuchy R."/>
            <person name="Gladieux P."/>
            <person name="Hiltunen Thoren M."/>
            <person name="Johannesson H."/>
        </authorList>
    </citation>
    <scope>NUCLEOTIDE SEQUENCE</scope>
    <source>
        <strain evidence="5">PSN324</strain>
    </source>
</reference>
<dbReference type="AlphaFoldDB" id="A0AAV9HYN5"/>
<keyword evidence="6" id="KW-1185">Reference proteome</keyword>
<dbReference type="InterPro" id="IPR015943">
    <property type="entry name" value="WD40/YVTN_repeat-like_dom_sf"/>
</dbReference>
<gene>
    <name evidence="5" type="ORF">QBC42DRAFT_167696</name>
</gene>
<sequence length="858" mass="93368">MTTGGPYPPKSRRKRHANTNPGDFPISPSDSGYASGYISTPENIKTSTATGYTSPDSPTPEVRRSQSTLTKDDRSPIDLHLNLDGNLSESDEPFIQSATVVLEDKALLHPVARRRASGNITPRKSATLPKYTRTRQRPALPVSFSSDLHIRKRHNGLNTGLSYPASIRQPDRFIPARAEDTESIADIFRTGRPAHEMTMAERLLRHQGATEDAFCYRRRVMTPLASNYRPQTFSEASASSNWTRVGHVLGVIDQNTNADTYAFGRQVSNGAVWAVGGVAPGGTAVNNGRGQLVRSGTNARLFRTTFPTAKPKAEEEIEKHGARVATALGLDRTRRVLGVNVGDSYELPPLELNARTQWNGTEWIKTGPLPIAKKSLEMRTLPIAPFKVLDAPNLRDDFYCSILAYSAYSNTLAVGLGNLLYSWSDTSGVKLLSRGMVQRGDDGDCHITSVAFSSEMGRKSILAFARSNSTLGLMSMEDAGQPPLNPSLSALIPRMEIPQPAPVSSLAWKPVTTMRASQNPLNSGGQVHTEELLAGNEFGVVTYYSVEWPSRWEVKRDNWPGCFSILAVIKVHSQQICGLAWSGNGNYFASGGNDNLCHLFDTLEVSKTANAAGNITDKDHEDYELQHMTSSFAHSGRNLPANPAQSFKAMIKPLGKGTEKYRWVHGAAVKAIAFCPWQEGLVATGGGSNDKCIHFFHTTSGAPLATISVSAQVTSLIWSATRREIAATFGYAQPEHPVRIAVFSWPNCRQVAAIPWVGEHRALYAVSYPRRLEEARGSAPESEPGACGSRGRHRHSRSGTSSKSMEGCIMVASSDKSVKFHEIWPADSKITAGKAGILGGSDILESLEGIDRDEGVIR</sequence>
<feature type="repeat" description="WD" evidence="3">
    <location>
        <begin position="569"/>
        <end position="601"/>
    </location>
</feature>
<evidence type="ECO:0000256" key="2">
    <source>
        <dbReference type="ARBA" id="ARBA00022737"/>
    </source>
</evidence>
<evidence type="ECO:0000256" key="4">
    <source>
        <dbReference type="SAM" id="MobiDB-lite"/>
    </source>
</evidence>
<evidence type="ECO:0000313" key="5">
    <source>
        <dbReference type="EMBL" id="KAK4465994.1"/>
    </source>
</evidence>
<dbReference type="InterPro" id="IPR033010">
    <property type="entry name" value="Cdc20/Fizzy"/>
</dbReference>
<dbReference type="SMART" id="SM00320">
    <property type="entry name" value="WD40"/>
    <property type="match status" value="2"/>
</dbReference>
<name>A0AAV9HYN5_9PEZI</name>
<dbReference type="Proteomes" id="UP001321749">
    <property type="component" value="Unassembled WGS sequence"/>
</dbReference>
<dbReference type="SUPFAM" id="SSF50978">
    <property type="entry name" value="WD40 repeat-like"/>
    <property type="match status" value="1"/>
</dbReference>
<dbReference type="PANTHER" id="PTHR19918:SF5">
    <property type="entry name" value="MEIOSIS-SPECIFIC APC_C ACTIVATOR PROTEIN AMA1"/>
    <property type="match status" value="1"/>
</dbReference>
<keyword evidence="1 3" id="KW-0853">WD repeat</keyword>
<evidence type="ECO:0000256" key="3">
    <source>
        <dbReference type="PROSITE-ProRule" id="PRU00221"/>
    </source>
</evidence>
<feature type="region of interest" description="Disordered" evidence="4">
    <location>
        <begin position="1"/>
        <end position="89"/>
    </location>
</feature>
<dbReference type="EMBL" id="MU864935">
    <property type="protein sequence ID" value="KAK4465994.1"/>
    <property type="molecule type" value="Genomic_DNA"/>
</dbReference>
<dbReference type="PANTHER" id="PTHR19918">
    <property type="entry name" value="CELL DIVISION CYCLE 20 CDC20 FIZZY -RELATED"/>
    <property type="match status" value="1"/>
</dbReference>
<dbReference type="InterPro" id="IPR001680">
    <property type="entry name" value="WD40_rpt"/>
</dbReference>
<dbReference type="InterPro" id="IPR036322">
    <property type="entry name" value="WD40_repeat_dom_sf"/>
</dbReference>
<accession>A0AAV9HYN5</accession>
<dbReference type="Pfam" id="PF00400">
    <property type="entry name" value="WD40"/>
    <property type="match status" value="1"/>
</dbReference>
<protein>
    <submittedName>
        <fullName evidence="5">WD40-repeat-containing domain protein</fullName>
    </submittedName>
</protein>
<dbReference type="GO" id="GO:1905786">
    <property type="term" value="P:positive regulation of anaphase-promoting complex-dependent catabolic process"/>
    <property type="evidence" value="ECO:0007669"/>
    <property type="project" value="TreeGrafter"/>
</dbReference>
<dbReference type="GO" id="GO:0031145">
    <property type="term" value="P:anaphase-promoting complex-dependent catabolic process"/>
    <property type="evidence" value="ECO:0007669"/>
    <property type="project" value="TreeGrafter"/>
</dbReference>
<dbReference type="GO" id="GO:1990757">
    <property type="term" value="F:ubiquitin ligase activator activity"/>
    <property type="evidence" value="ECO:0007669"/>
    <property type="project" value="TreeGrafter"/>
</dbReference>
<dbReference type="Gene3D" id="2.130.10.10">
    <property type="entry name" value="YVTN repeat-like/Quinoprotein amine dehydrogenase"/>
    <property type="match status" value="2"/>
</dbReference>